<accession>A0ABV2N7H3</accession>
<evidence type="ECO:0000313" key="4">
    <source>
        <dbReference type="Proteomes" id="UP001549076"/>
    </source>
</evidence>
<dbReference type="RefSeq" id="WP_354199675.1">
    <property type="nucleotide sequence ID" value="NZ_JBEPML010000029.1"/>
</dbReference>
<protein>
    <submittedName>
        <fullName evidence="3">Nucleotide-binding universal stress UspA family protein</fullName>
    </submittedName>
</protein>
<proteinExistence type="inferred from homology"/>
<dbReference type="CDD" id="cd00293">
    <property type="entry name" value="USP-like"/>
    <property type="match status" value="1"/>
</dbReference>
<gene>
    <name evidence="3" type="ORF">ABID37_005005</name>
</gene>
<dbReference type="PANTHER" id="PTHR46268">
    <property type="entry name" value="STRESS RESPONSE PROTEIN NHAX"/>
    <property type="match status" value="1"/>
</dbReference>
<dbReference type="SUPFAM" id="SSF52402">
    <property type="entry name" value="Adenine nucleotide alpha hydrolases-like"/>
    <property type="match status" value="1"/>
</dbReference>
<feature type="domain" description="UspA" evidence="2">
    <location>
        <begin position="1"/>
        <end position="149"/>
    </location>
</feature>
<comment type="caution">
    <text evidence="3">The sequence shown here is derived from an EMBL/GenBank/DDBJ whole genome shotgun (WGS) entry which is preliminary data.</text>
</comment>
<dbReference type="Gene3D" id="3.40.50.620">
    <property type="entry name" value="HUPs"/>
    <property type="match status" value="1"/>
</dbReference>
<dbReference type="Pfam" id="PF00582">
    <property type="entry name" value="Usp"/>
    <property type="match status" value="1"/>
</dbReference>
<name>A0ABV2N7H3_9HYPH</name>
<dbReference type="PRINTS" id="PR01438">
    <property type="entry name" value="UNVRSLSTRESS"/>
</dbReference>
<evidence type="ECO:0000256" key="1">
    <source>
        <dbReference type="ARBA" id="ARBA00008791"/>
    </source>
</evidence>
<keyword evidence="4" id="KW-1185">Reference proteome</keyword>
<comment type="similarity">
    <text evidence="1">Belongs to the universal stress protein A family.</text>
</comment>
<dbReference type="PANTHER" id="PTHR46268:SF15">
    <property type="entry name" value="UNIVERSAL STRESS PROTEIN HP_0031"/>
    <property type="match status" value="1"/>
</dbReference>
<organism evidence="3 4">
    <name type="scientific">Aquamicrobium terrae</name>
    <dbReference type="NCBI Taxonomy" id="1324945"/>
    <lineage>
        <taxon>Bacteria</taxon>
        <taxon>Pseudomonadati</taxon>
        <taxon>Pseudomonadota</taxon>
        <taxon>Alphaproteobacteria</taxon>
        <taxon>Hyphomicrobiales</taxon>
        <taxon>Phyllobacteriaceae</taxon>
        <taxon>Aquamicrobium</taxon>
    </lineage>
</organism>
<evidence type="ECO:0000259" key="2">
    <source>
        <dbReference type="Pfam" id="PF00582"/>
    </source>
</evidence>
<sequence>MYNNILIATDGSIISHKGVDHGLALAKALSCNATVVIVTKPFPMEGVIDVTGWVSGENDQIRYDASQKEFADTVLGDARKAAEKLGVEAKYKQVSDHSPAEGILATAKSQGCDLIVMASHGRRGIGRLLLGSQTAEVVHHSTVPVLVVR</sequence>
<dbReference type="InterPro" id="IPR006016">
    <property type="entry name" value="UspA"/>
</dbReference>
<dbReference type="InterPro" id="IPR006015">
    <property type="entry name" value="Universal_stress_UspA"/>
</dbReference>
<dbReference type="InterPro" id="IPR014729">
    <property type="entry name" value="Rossmann-like_a/b/a_fold"/>
</dbReference>
<reference evidence="3 4" key="1">
    <citation type="submission" date="2024-06" db="EMBL/GenBank/DDBJ databases">
        <title>Genomic Encyclopedia of Type Strains, Phase IV (KMG-IV): sequencing the most valuable type-strain genomes for metagenomic binning, comparative biology and taxonomic classification.</title>
        <authorList>
            <person name="Goeker M."/>
        </authorList>
    </citation>
    <scope>NUCLEOTIDE SEQUENCE [LARGE SCALE GENOMIC DNA]</scope>
    <source>
        <strain evidence="3 4">DSM 27865</strain>
    </source>
</reference>
<dbReference type="EMBL" id="JBEPML010000029">
    <property type="protein sequence ID" value="MET3794765.1"/>
    <property type="molecule type" value="Genomic_DNA"/>
</dbReference>
<dbReference type="Proteomes" id="UP001549076">
    <property type="component" value="Unassembled WGS sequence"/>
</dbReference>
<evidence type="ECO:0000313" key="3">
    <source>
        <dbReference type="EMBL" id="MET3794765.1"/>
    </source>
</evidence>